<feature type="transmembrane region" description="Helical" evidence="1">
    <location>
        <begin position="184"/>
        <end position="201"/>
    </location>
</feature>
<dbReference type="EMBL" id="UNSC01000007">
    <property type="protein sequence ID" value="SZD73953.1"/>
    <property type="molecule type" value="Genomic_DNA"/>
</dbReference>
<organism evidence="2 3">
    <name type="scientific">Candidatus Ornithobacterium hominis</name>
    <dbReference type="NCBI Taxonomy" id="2497989"/>
    <lineage>
        <taxon>Bacteria</taxon>
        <taxon>Pseudomonadati</taxon>
        <taxon>Bacteroidota</taxon>
        <taxon>Flavobacteriia</taxon>
        <taxon>Flavobacteriales</taxon>
        <taxon>Weeksellaceae</taxon>
        <taxon>Ornithobacterium</taxon>
    </lineage>
</organism>
<keyword evidence="3" id="KW-1185">Reference proteome</keyword>
<keyword evidence="1" id="KW-1133">Transmembrane helix</keyword>
<feature type="transmembrane region" description="Helical" evidence="1">
    <location>
        <begin position="93"/>
        <end position="111"/>
    </location>
</feature>
<feature type="transmembrane region" description="Helical" evidence="1">
    <location>
        <begin position="155"/>
        <end position="172"/>
    </location>
</feature>
<evidence type="ECO:0000256" key="1">
    <source>
        <dbReference type="SAM" id="Phobius"/>
    </source>
</evidence>
<name>A0A383U4R7_9FLAO</name>
<accession>A0A383U4R7</accession>
<sequence length="232" mass="26991">MKDFFSFMFGEIPISSSLSIYQNIIISLAGYFKVLFIYIIFAAILMFVFKIETSDSTPIAMKRMENLNFYMRIIVICMLGPIIEELIFRLPLYVTKINLWIALSLFCVVLFGPLKKNIQGVEIGYMIVGVTAFAIAGWLFVYYKYEFISESIKNNYLLWMHFLTIVFCLAHFGNHNFSKNMGTSVIIMFMALWLGYYFSFIRLKFGLGYSILLHCFHNTLVSLPFIIKTLIK</sequence>
<evidence type="ECO:0008006" key="4">
    <source>
        <dbReference type="Google" id="ProtNLM"/>
    </source>
</evidence>
<evidence type="ECO:0000313" key="2">
    <source>
        <dbReference type="EMBL" id="SZD73953.1"/>
    </source>
</evidence>
<feature type="transmembrane region" description="Helical" evidence="1">
    <location>
        <begin position="20"/>
        <end position="49"/>
    </location>
</feature>
<feature type="transmembrane region" description="Helical" evidence="1">
    <location>
        <begin position="123"/>
        <end position="143"/>
    </location>
</feature>
<dbReference type="Proteomes" id="UP000262142">
    <property type="component" value="Unassembled WGS sequence"/>
</dbReference>
<reference evidence="2 3" key="1">
    <citation type="submission" date="2018-09" db="EMBL/GenBank/DDBJ databases">
        <authorList>
            <consortium name="Pathogen Informatics"/>
        </authorList>
    </citation>
    <scope>NUCLEOTIDE SEQUENCE [LARGE SCALE GENOMIC DNA]</scope>
    <source>
        <strain evidence="2 3">OH-22767</strain>
    </source>
</reference>
<dbReference type="RefSeq" id="WP_119059625.1">
    <property type="nucleotide sequence ID" value="NZ_UNSC01000007.1"/>
</dbReference>
<feature type="transmembrane region" description="Helical" evidence="1">
    <location>
        <begin position="207"/>
        <end position="227"/>
    </location>
</feature>
<dbReference type="OrthoDB" id="1443714at2"/>
<feature type="transmembrane region" description="Helical" evidence="1">
    <location>
        <begin position="69"/>
        <end position="87"/>
    </location>
</feature>
<keyword evidence="1" id="KW-0472">Membrane</keyword>
<protein>
    <recommendedName>
        <fullName evidence="4">CAAX amino terminal protease self- immunity</fullName>
    </recommendedName>
</protein>
<dbReference type="AlphaFoldDB" id="A0A383U4R7"/>
<proteinExistence type="predicted"/>
<evidence type="ECO:0000313" key="3">
    <source>
        <dbReference type="Proteomes" id="UP000262142"/>
    </source>
</evidence>
<gene>
    <name evidence="2" type="ORF">SAMEA104719789_01407</name>
</gene>
<keyword evidence="1" id="KW-0812">Transmembrane</keyword>